<reference evidence="2 3" key="1">
    <citation type="submission" date="2024-02" db="EMBL/GenBank/DDBJ databases">
        <title>High-quality chromosome-scale genome assembly of Pensacola bahiagrass (Paspalum notatum Flugge var. saurae).</title>
        <authorList>
            <person name="Vega J.M."/>
            <person name="Podio M."/>
            <person name="Orjuela J."/>
            <person name="Siena L.A."/>
            <person name="Pessino S.C."/>
            <person name="Combes M.C."/>
            <person name="Mariac C."/>
            <person name="Albertini E."/>
            <person name="Pupilli F."/>
            <person name="Ortiz J.P.A."/>
            <person name="Leblanc O."/>
        </authorList>
    </citation>
    <scope>NUCLEOTIDE SEQUENCE [LARGE SCALE GENOMIC DNA]</scope>
    <source>
        <strain evidence="2">R1</strain>
        <tissue evidence="2">Leaf</tissue>
    </source>
</reference>
<protein>
    <submittedName>
        <fullName evidence="2">Uncharacterized protein</fullName>
    </submittedName>
</protein>
<accession>A0AAQ3X712</accession>
<evidence type="ECO:0000313" key="2">
    <source>
        <dbReference type="EMBL" id="WVZ87801.1"/>
    </source>
</evidence>
<name>A0AAQ3X712_PASNO</name>
<dbReference type="AlphaFoldDB" id="A0AAQ3X712"/>
<keyword evidence="1" id="KW-1133">Transmembrane helix</keyword>
<keyword evidence="1" id="KW-0812">Transmembrane</keyword>
<dbReference type="EMBL" id="CP144751">
    <property type="protein sequence ID" value="WVZ87801.1"/>
    <property type="molecule type" value="Genomic_DNA"/>
</dbReference>
<keyword evidence="3" id="KW-1185">Reference proteome</keyword>
<keyword evidence="1" id="KW-0472">Membrane</keyword>
<proteinExistence type="predicted"/>
<organism evidence="2 3">
    <name type="scientific">Paspalum notatum var. saurae</name>
    <dbReference type="NCBI Taxonomy" id="547442"/>
    <lineage>
        <taxon>Eukaryota</taxon>
        <taxon>Viridiplantae</taxon>
        <taxon>Streptophyta</taxon>
        <taxon>Embryophyta</taxon>
        <taxon>Tracheophyta</taxon>
        <taxon>Spermatophyta</taxon>
        <taxon>Magnoliopsida</taxon>
        <taxon>Liliopsida</taxon>
        <taxon>Poales</taxon>
        <taxon>Poaceae</taxon>
        <taxon>PACMAD clade</taxon>
        <taxon>Panicoideae</taxon>
        <taxon>Andropogonodae</taxon>
        <taxon>Paspaleae</taxon>
        <taxon>Paspalinae</taxon>
        <taxon>Paspalum</taxon>
    </lineage>
</organism>
<evidence type="ECO:0000256" key="1">
    <source>
        <dbReference type="SAM" id="Phobius"/>
    </source>
</evidence>
<sequence length="48" mass="5305">MVVVWKTKGCSTPFHPESRPFAGRPASSLLLLLLLLFGFITSKSIRSD</sequence>
<dbReference type="Proteomes" id="UP001341281">
    <property type="component" value="Chromosome 07"/>
</dbReference>
<feature type="transmembrane region" description="Helical" evidence="1">
    <location>
        <begin position="21"/>
        <end position="40"/>
    </location>
</feature>
<evidence type="ECO:0000313" key="3">
    <source>
        <dbReference type="Proteomes" id="UP001341281"/>
    </source>
</evidence>
<gene>
    <name evidence="2" type="ORF">U9M48_034382</name>
</gene>